<dbReference type="RefSeq" id="WP_138643370.1">
    <property type="nucleotide sequence ID" value="NZ_VCKW01000006.1"/>
</dbReference>
<evidence type="ECO:0000313" key="7">
    <source>
        <dbReference type="Proteomes" id="UP000309174"/>
    </source>
</evidence>
<reference evidence="6 7" key="1">
    <citation type="submission" date="2019-05" db="EMBL/GenBank/DDBJ databases">
        <title>Draft genome sequence of Actinomadura sp. 14C53.</title>
        <authorList>
            <person name="Saricaoglu S."/>
            <person name="Isik K."/>
        </authorList>
    </citation>
    <scope>NUCLEOTIDE SEQUENCE [LARGE SCALE GENOMIC DNA]</scope>
    <source>
        <strain evidence="6 7">14C53</strain>
    </source>
</reference>
<evidence type="ECO:0000256" key="3">
    <source>
        <dbReference type="ARBA" id="ARBA00023163"/>
    </source>
</evidence>
<feature type="DNA-binding region" description="H-T-H motif" evidence="4">
    <location>
        <begin position="49"/>
        <end position="68"/>
    </location>
</feature>
<dbReference type="Proteomes" id="UP000309174">
    <property type="component" value="Unassembled WGS sequence"/>
</dbReference>
<accession>A0A5C4JJL3</accession>
<keyword evidence="1" id="KW-0805">Transcription regulation</keyword>
<dbReference type="InterPro" id="IPR009057">
    <property type="entry name" value="Homeodomain-like_sf"/>
</dbReference>
<keyword evidence="7" id="KW-1185">Reference proteome</keyword>
<dbReference type="Gene3D" id="1.10.10.60">
    <property type="entry name" value="Homeodomain-like"/>
    <property type="match status" value="1"/>
</dbReference>
<dbReference type="Pfam" id="PF00440">
    <property type="entry name" value="TetR_N"/>
    <property type="match status" value="1"/>
</dbReference>
<dbReference type="InterPro" id="IPR050109">
    <property type="entry name" value="HTH-type_TetR-like_transc_reg"/>
</dbReference>
<comment type="caution">
    <text evidence="6">The sequence shown here is derived from an EMBL/GenBank/DDBJ whole genome shotgun (WGS) entry which is preliminary data.</text>
</comment>
<dbReference type="OrthoDB" id="9796019at2"/>
<dbReference type="InterPro" id="IPR011075">
    <property type="entry name" value="TetR_C"/>
</dbReference>
<dbReference type="PANTHER" id="PTHR30055">
    <property type="entry name" value="HTH-TYPE TRANSCRIPTIONAL REGULATOR RUTR"/>
    <property type="match status" value="1"/>
</dbReference>
<evidence type="ECO:0000256" key="1">
    <source>
        <dbReference type="ARBA" id="ARBA00023015"/>
    </source>
</evidence>
<dbReference type="AlphaFoldDB" id="A0A5C4JJL3"/>
<dbReference type="EMBL" id="VCKW01000006">
    <property type="protein sequence ID" value="TMR06999.1"/>
    <property type="molecule type" value="Genomic_DNA"/>
</dbReference>
<dbReference type="PANTHER" id="PTHR30055:SF148">
    <property type="entry name" value="TETR-FAMILY TRANSCRIPTIONAL REGULATOR"/>
    <property type="match status" value="1"/>
</dbReference>
<proteinExistence type="predicted"/>
<keyword evidence="3" id="KW-0804">Transcription</keyword>
<keyword evidence="2 4" id="KW-0238">DNA-binding</keyword>
<organism evidence="6 7">
    <name type="scientific">Actinomadura soli</name>
    <dbReference type="NCBI Taxonomy" id="2508997"/>
    <lineage>
        <taxon>Bacteria</taxon>
        <taxon>Bacillati</taxon>
        <taxon>Actinomycetota</taxon>
        <taxon>Actinomycetes</taxon>
        <taxon>Streptosporangiales</taxon>
        <taxon>Thermomonosporaceae</taxon>
        <taxon>Actinomadura</taxon>
    </lineage>
</organism>
<gene>
    <name evidence="6" type="ORF">ETD83_02340</name>
</gene>
<dbReference type="SUPFAM" id="SSF46689">
    <property type="entry name" value="Homeodomain-like"/>
    <property type="match status" value="1"/>
</dbReference>
<name>A0A5C4JJL3_9ACTN</name>
<feature type="domain" description="HTH tetR-type" evidence="5">
    <location>
        <begin position="26"/>
        <end position="86"/>
    </location>
</feature>
<protein>
    <submittedName>
        <fullName evidence="6">TetR/AcrR family transcriptional regulator</fullName>
    </submittedName>
</protein>
<dbReference type="SUPFAM" id="SSF48498">
    <property type="entry name" value="Tetracyclin repressor-like, C-terminal domain"/>
    <property type="match status" value="1"/>
</dbReference>
<dbReference type="Gene3D" id="1.10.357.10">
    <property type="entry name" value="Tetracycline Repressor, domain 2"/>
    <property type="match status" value="1"/>
</dbReference>
<dbReference type="Pfam" id="PF16859">
    <property type="entry name" value="TetR_C_11"/>
    <property type="match status" value="1"/>
</dbReference>
<dbReference type="PRINTS" id="PR00455">
    <property type="entry name" value="HTHTETR"/>
</dbReference>
<evidence type="ECO:0000313" key="6">
    <source>
        <dbReference type="EMBL" id="TMR06999.1"/>
    </source>
</evidence>
<dbReference type="InterPro" id="IPR036271">
    <property type="entry name" value="Tet_transcr_reg_TetR-rel_C_sf"/>
</dbReference>
<evidence type="ECO:0000259" key="5">
    <source>
        <dbReference type="PROSITE" id="PS50977"/>
    </source>
</evidence>
<dbReference type="GO" id="GO:0003700">
    <property type="term" value="F:DNA-binding transcription factor activity"/>
    <property type="evidence" value="ECO:0007669"/>
    <property type="project" value="TreeGrafter"/>
</dbReference>
<dbReference type="PROSITE" id="PS50977">
    <property type="entry name" value="HTH_TETR_2"/>
    <property type="match status" value="1"/>
</dbReference>
<evidence type="ECO:0000256" key="4">
    <source>
        <dbReference type="PROSITE-ProRule" id="PRU00335"/>
    </source>
</evidence>
<sequence>MPGDPLNDVQHLHADAAQARPGGRTARVREAVIDATIAELGEVGYAALRIDAVAERAGVNKSTIYRRWGTKTGLVSTALIERRGDLVPPADTGSLRGDLIELLKEIRLGLHTPWIAALIRETGLRTPDNADLYELLDKFWPARFRTSGAIFVRAIERGELPAGSDPDFLLEMLSGPLYFHLLMLGRPLDDAFLEKTADFVLTAARARPPASQQSDSPASTED</sequence>
<dbReference type="InterPro" id="IPR001647">
    <property type="entry name" value="HTH_TetR"/>
</dbReference>
<evidence type="ECO:0000256" key="2">
    <source>
        <dbReference type="ARBA" id="ARBA00023125"/>
    </source>
</evidence>
<dbReference type="GO" id="GO:0000976">
    <property type="term" value="F:transcription cis-regulatory region binding"/>
    <property type="evidence" value="ECO:0007669"/>
    <property type="project" value="TreeGrafter"/>
</dbReference>